<proteinExistence type="predicted"/>
<feature type="compositionally biased region" description="Basic and acidic residues" evidence="1">
    <location>
        <begin position="355"/>
        <end position="367"/>
    </location>
</feature>
<reference evidence="3" key="1">
    <citation type="submission" date="2018-11" db="EMBL/GenBank/DDBJ databases">
        <authorList>
            <consortium name="Genoscope - CEA"/>
            <person name="William W."/>
        </authorList>
    </citation>
    <scope>NUCLEOTIDE SEQUENCE</scope>
</reference>
<gene>
    <name evidence="3" type="ORF">BOLC3T19455H</name>
</gene>
<evidence type="ECO:0000259" key="2">
    <source>
        <dbReference type="Pfam" id="PF14111"/>
    </source>
</evidence>
<dbReference type="InterPro" id="IPR025558">
    <property type="entry name" value="DUF4283"/>
</dbReference>
<accession>A0A3P6B1V8</accession>
<sequence length="382" mass="42643">MFQSQLIGSSGEMKTGDGARKRLKISVPHFNNSDLIKGYSKTLIGRCMNPEEQNVKFLMVTLPKIWNLEEKVVGMDLGLGRFQFDFDAEEDIETVLKMQPFHFDYWMISLAADMERKTHNNNHRSGHRGEEESSHHRNYRREHSRTHQDDRARAPGVSCGEGGARSGARSEARMDVSEEGEVNGLEQSSQKEEKIQEPAKPSQAFLAELMETQGDQSKVILERTEGDQGLVLEQMGLDLMEVNNLASDVGMGLEEQHIGNIGNGTREALKNDLYVLGEGEIEDDDPMQEVVADDPEEKKKMEDVEVNDRVNGEVEKRQGTHRKALKPSLAAVASNKMKLAQLVAAKRTVAKAGIRHGDHSKQGEEKGPSAPKNDPAKYLKDP</sequence>
<dbReference type="Pfam" id="PF14111">
    <property type="entry name" value="DUF4283"/>
    <property type="match status" value="1"/>
</dbReference>
<feature type="region of interest" description="Disordered" evidence="1">
    <location>
        <begin position="119"/>
        <end position="200"/>
    </location>
</feature>
<organism evidence="3">
    <name type="scientific">Brassica oleracea</name>
    <name type="common">Wild cabbage</name>
    <dbReference type="NCBI Taxonomy" id="3712"/>
    <lineage>
        <taxon>Eukaryota</taxon>
        <taxon>Viridiplantae</taxon>
        <taxon>Streptophyta</taxon>
        <taxon>Embryophyta</taxon>
        <taxon>Tracheophyta</taxon>
        <taxon>Spermatophyta</taxon>
        <taxon>Magnoliopsida</taxon>
        <taxon>eudicotyledons</taxon>
        <taxon>Gunneridae</taxon>
        <taxon>Pentapetalae</taxon>
        <taxon>rosids</taxon>
        <taxon>malvids</taxon>
        <taxon>Brassicales</taxon>
        <taxon>Brassicaceae</taxon>
        <taxon>Brassiceae</taxon>
        <taxon>Brassica</taxon>
    </lineage>
</organism>
<feature type="region of interest" description="Disordered" evidence="1">
    <location>
        <begin position="350"/>
        <end position="382"/>
    </location>
</feature>
<dbReference type="EMBL" id="LR031872">
    <property type="protein sequence ID" value="VDC97267.1"/>
    <property type="molecule type" value="Genomic_DNA"/>
</dbReference>
<feature type="domain" description="DUF4283" evidence="2">
    <location>
        <begin position="41"/>
        <end position="110"/>
    </location>
</feature>
<dbReference type="AlphaFoldDB" id="A0A3P6B1V8"/>
<name>A0A3P6B1V8_BRAOL</name>
<evidence type="ECO:0000313" key="3">
    <source>
        <dbReference type="EMBL" id="VDC97267.1"/>
    </source>
</evidence>
<evidence type="ECO:0000256" key="1">
    <source>
        <dbReference type="SAM" id="MobiDB-lite"/>
    </source>
</evidence>
<protein>
    <recommendedName>
        <fullName evidence="2">DUF4283 domain-containing protein</fullName>
    </recommendedName>
</protein>